<dbReference type="InterPro" id="IPR046357">
    <property type="entry name" value="PPIase_dom_sf"/>
</dbReference>
<dbReference type="SUPFAM" id="SSF54534">
    <property type="entry name" value="FKBP-like"/>
    <property type="match status" value="1"/>
</dbReference>
<feature type="domain" description="PpiC" evidence="3">
    <location>
        <begin position="173"/>
        <end position="274"/>
    </location>
</feature>
<dbReference type="InterPro" id="IPR000297">
    <property type="entry name" value="PPIase_PpiC"/>
</dbReference>
<evidence type="ECO:0000256" key="1">
    <source>
        <dbReference type="PROSITE-ProRule" id="PRU00278"/>
    </source>
</evidence>
<name>A0A0C1TXR6_9BACT</name>
<evidence type="ECO:0000256" key="2">
    <source>
        <dbReference type="SAM" id="SignalP"/>
    </source>
</evidence>
<dbReference type="PANTHER" id="PTHR47245:SF2">
    <property type="entry name" value="PEPTIDYL-PROLYL CIS-TRANS ISOMERASE HP_0175-RELATED"/>
    <property type="match status" value="1"/>
</dbReference>
<feature type="chain" id="PRO_5007763326" evidence="2">
    <location>
        <begin position="24"/>
        <end position="321"/>
    </location>
</feature>
<dbReference type="SUPFAM" id="SSF109998">
    <property type="entry name" value="Triger factor/SurA peptide-binding domain-like"/>
    <property type="match status" value="1"/>
</dbReference>
<dbReference type="RefSeq" id="WP_039648171.1">
    <property type="nucleotide sequence ID" value="NZ_JXBL01000001.1"/>
</dbReference>
<protein>
    <submittedName>
        <fullName evidence="4">Peptidylprolyl isomerase</fullName>
    </submittedName>
</protein>
<reference evidence="4 5" key="1">
    <citation type="submission" date="2015-01" db="EMBL/GenBank/DDBJ databases">
        <title>Genome sequence of the anaerobic bacterium Geobacter soli GSS01, a dissimilatory Fe(III) reducer from soil.</title>
        <authorList>
            <person name="Yang G."/>
            <person name="Zhou S."/>
        </authorList>
    </citation>
    <scope>NUCLEOTIDE SEQUENCE [LARGE SCALE GENOMIC DNA]</scope>
    <source>
        <strain evidence="4 5">GSS01</strain>
    </source>
</reference>
<dbReference type="PROSITE" id="PS01096">
    <property type="entry name" value="PPIC_PPIASE_1"/>
    <property type="match status" value="1"/>
</dbReference>
<dbReference type="Gene3D" id="1.10.4030.10">
    <property type="entry name" value="Porin chaperone SurA, peptide-binding domain"/>
    <property type="match status" value="1"/>
</dbReference>
<keyword evidence="1 4" id="KW-0413">Isomerase</keyword>
<keyword evidence="5" id="KW-1185">Reference proteome</keyword>
<dbReference type="Gene3D" id="3.10.50.40">
    <property type="match status" value="1"/>
</dbReference>
<dbReference type="InterPro" id="IPR027304">
    <property type="entry name" value="Trigger_fact/SurA_dom_sf"/>
</dbReference>
<keyword evidence="2" id="KW-0732">Signal</keyword>
<gene>
    <name evidence="4" type="ORF">SE37_04295</name>
</gene>
<keyword evidence="1" id="KW-0697">Rotamase</keyword>
<dbReference type="PANTHER" id="PTHR47245">
    <property type="entry name" value="PEPTIDYLPROLYL ISOMERASE"/>
    <property type="match status" value="1"/>
</dbReference>
<dbReference type="Proteomes" id="UP000031433">
    <property type="component" value="Unassembled WGS sequence"/>
</dbReference>
<accession>A0A0C1TXR6</accession>
<dbReference type="InterPro" id="IPR023058">
    <property type="entry name" value="PPIase_PpiC_CS"/>
</dbReference>
<dbReference type="Pfam" id="PF00639">
    <property type="entry name" value="Rotamase"/>
    <property type="match status" value="1"/>
</dbReference>
<feature type="signal peptide" evidence="2">
    <location>
        <begin position="1"/>
        <end position="23"/>
    </location>
</feature>
<comment type="caution">
    <text evidence="4">The sequence shown here is derived from an EMBL/GenBank/DDBJ whole genome shotgun (WGS) entry which is preliminary data.</text>
</comment>
<dbReference type="GO" id="GO:0003755">
    <property type="term" value="F:peptidyl-prolyl cis-trans isomerase activity"/>
    <property type="evidence" value="ECO:0007669"/>
    <property type="project" value="UniProtKB-KW"/>
</dbReference>
<dbReference type="PROSITE" id="PS50198">
    <property type="entry name" value="PPIC_PPIASE_2"/>
    <property type="match status" value="1"/>
</dbReference>
<sequence length="321" mass="35226">MKTVRNLIIAVLCALGSVPSAPGAGIAAAPVDRAAAAVVNGTVIFQDELDQFVEFSLSHRRGAGRKVTDEQKKRVERQELDKLIAMELLAQAGEKLNPADLSQKIQARRQAIGSSVPRDGSVAAPPENRLDNTARRDVLVDAYLASRGIDAIKVPEADLRAYYEKNKAGFKKPETIVVQHILVKVDKGASPETQAQARKKIEGIRDRIGAGADFAVLASEGSDCASAATGGDLGEIQRGFMPSEFDQVAFSLKPGETSGIVKTRHGFHIIRVMERHPETVRTFEEMRDFIEQYLAKDYQRRKVEEIVEELKRAATIDIRIQ</sequence>
<dbReference type="AlphaFoldDB" id="A0A0C1TXR6"/>
<evidence type="ECO:0000259" key="3">
    <source>
        <dbReference type="PROSITE" id="PS50198"/>
    </source>
</evidence>
<evidence type="ECO:0000313" key="5">
    <source>
        <dbReference type="Proteomes" id="UP000031433"/>
    </source>
</evidence>
<organism evidence="4 5">
    <name type="scientific">Geobacter soli</name>
    <dbReference type="NCBI Taxonomy" id="1510391"/>
    <lineage>
        <taxon>Bacteria</taxon>
        <taxon>Pseudomonadati</taxon>
        <taxon>Thermodesulfobacteriota</taxon>
        <taxon>Desulfuromonadia</taxon>
        <taxon>Geobacterales</taxon>
        <taxon>Geobacteraceae</taxon>
        <taxon>Geobacter</taxon>
    </lineage>
</organism>
<dbReference type="EMBL" id="JXBL01000001">
    <property type="protein sequence ID" value="KIE44138.1"/>
    <property type="molecule type" value="Genomic_DNA"/>
</dbReference>
<dbReference type="InterPro" id="IPR050245">
    <property type="entry name" value="PrsA_foldase"/>
</dbReference>
<evidence type="ECO:0000313" key="4">
    <source>
        <dbReference type="EMBL" id="KIE44138.1"/>
    </source>
</evidence>
<proteinExistence type="predicted"/>